<proteinExistence type="predicted"/>
<evidence type="ECO:0000313" key="1">
    <source>
        <dbReference type="EMBL" id="CDH25031.1"/>
    </source>
</evidence>
<reference evidence="1" key="1">
    <citation type="submission" date="2013-07" db="EMBL/GenBank/DDBJ databases">
        <title>Sub-species coevolution in mutualistic symbiosis.</title>
        <authorList>
            <person name="Murfin K."/>
            <person name="Klassen J."/>
            <person name="Lee M."/>
            <person name="Forst S."/>
            <person name="Stock P."/>
            <person name="Goodrich-Blair H."/>
        </authorList>
    </citation>
    <scope>NUCLEOTIDE SEQUENCE [LARGE SCALE GENOMIC DNA]</scope>
    <source>
        <strain evidence="1">Kraussei Becker Underwood</strain>
    </source>
</reference>
<accession>A0A077PWG2</accession>
<dbReference type="HOGENOM" id="CLU_2959877_0_0_6"/>
<comment type="caution">
    <text evidence="1">The sequence shown here is derived from an EMBL/GenBank/DDBJ whole genome shotgun (WGS) entry which is preliminary data.</text>
</comment>
<sequence length="59" mass="7118">MHNEKLNAVETINDDMILDIMSDVKFDIENKQLRIKEKKKEFEEIKKNGSRLTRHRFSL</sequence>
<protein>
    <submittedName>
        <fullName evidence="1">Uncharacterized protein</fullName>
    </submittedName>
</protein>
<dbReference type="EMBL" id="CBSZ010000284">
    <property type="protein sequence ID" value="CDH25031.1"/>
    <property type="molecule type" value="Genomic_DNA"/>
</dbReference>
<organism evidence="1">
    <name type="scientific">Xenorhabdus bovienii str. kraussei Becker Underwood</name>
    <dbReference type="NCBI Taxonomy" id="1398204"/>
    <lineage>
        <taxon>Bacteria</taxon>
        <taxon>Pseudomonadati</taxon>
        <taxon>Pseudomonadota</taxon>
        <taxon>Gammaproteobacteria</taxon>
        <taxon>Enterobacterales</taxon>
        <taxon>Morganellaceae</taxon>
        <taxon>Xenorhabdus</taxon>
    </lineage>
</organism>
<dbReference type="RefSeq" id="WP_038197349.1">
    <property type="nucleotide sequence ID" value="NZ_CAWLXS010000342.1"/>
</dbReference>
<dbReference type="AlphaFoldDB" id="A0A077PWG2"/>
<gene>
    <name evidence="1" type="ORF">XBKB1_3540004</name>
</gene>
<dbReference type="Proteomes" id="UP000028493">
    <property type="component" value="Unassembled WGS sequence"/>
</dbReference>
<name>A0A077PWG2_XENBV</name>